<dbReference type="EMBL" id="JH921447">
    <property type="protein sequence ID" value="EKD14086.1"/>
    <property type="molecule type" value="Genomic_DNA"/>
</dbReference>
<feature type="compositionally biased region" description="Polar residues" evidence="1">
    <location>
        <begin position="480"/>
        <end position="505"/>
    </location>
</feature>
<dbReference type="AlphaFoldDB" id="K1WML3"/>
<evidence type="ECO:0000313" key="3">
    <source>
        <dbReference type="Proteomes" id="UP000006753"/>
    </source>
</evidence>
<dbReference type="InterPro" id="IPR021216">
    <property type="entry name" value="DUF2722"/>
</dbReference>
<dbReference type="Proteomes" id="UP000006753">
    <property type="component" value="Unassembled WGS sequence"/>
</dbReference>
<evidence type="ECO:0000313" key="2">
    <source>
        <dbReference type="EMBL" id="EKD14086.1"/>
    </source>
</evidence>
<feature type="compositionally biased region" description="Basic and acidic residues" evidence="1">
    <location>
        <begin position="271"/>
        <end position="296"/>
    </location>
</feature>
<dbReference type="eggNOG" id="ENOG502QSBU">
    <property type="taxonomic scope" value="Eukaryota"/>
</dbReference>
<dbReference type="KEGG" id="mbe:MBM_07763"/>
<sequence>MGMGMGMGMDGHEHGHGHEPGGPGSRQDTHNIPYAMEHSPLPRGPAVEKARPTDQHLRTASTERLSSLRTLEGKSTVCPTAIVSYPFASIKRLASRAGWESRERRQRSGTWPVASLGLQHFLDNPHPSIRSSIPCDGSSIRNAPLPCSQPPPTNQPSSTSMLLTIKPPAHYGYKSFRDYTPPTPPSTSRFSPTVASTVASFPPILANVQSLPPLTATKALDSMSARPHLPPLQQNPSQAPPVPLTQPMGQLPAPPQQWQGAEESMRNWLHAKAEEDKRKQEEEKTRQESLRLEQRKIEQDMLRTSLAGGIPPHMIPMVFAGMGGGNLPNASLEWAQHYMSQAPHPQQQQQPQQLLPAQPQASPEPLQRRESRLASQPYPGQQHPAPMTLPSTPIGPSSAQPTAGFLPSYQMSPATRARSGSQGQAAATRPPPKTSQLPKINTGEAPSHHPPAASHHPLQQTQSVQEQQSSPSIYFHHWQPPTTQAATTSNAHQPSTPSGKHNTTSPKKRKATGPQQAAPAPTSESRHASPPSSQTGSFVSNPPSSRRRGHSRDLPARGMDSFGRPLSRHRHDGFTSQGLTSPIHSYAPEQQTNASAAPAESQRQVRGPQHVSGDSQAQQMQPHQHTHQIQRDPPYSAGPEMRHDIRRGSSEEGISRRASVIKETR</sequence>
<organism evidence="2 3">
    <name type="scientific">Marssonina brunnea f. sp. multigermtubi (strain MB_m1)</name>
    <name type="common">Marssonina leaf spot fungus</name>
    <dbReference type="NCBI Taxonomy" id="1072389"/>
    <lineage>
        <taxon>Eukaryota</taxon>
        <taxon>Fungi</taxon>
        <taxon>Dikarya</taxon>
        <taxon>Ascomycota</taxon>
        <taxon>Pezizomycotina</taxon>
        <taxon>Leotiomycetes</taxon>
        <taxon>Helotiales</taxon>
        <taxon>Drepanopezizaceae</taxon>
        <taxon>Drepanopeziza</taxon>
    </lineage>
</organism>
<dbReference type="Pfam" id="PF10846">
    <property type="entry name" value="DUF2722"/>
    <property type="match status" value="1"/>
</dbReference>
<feature type="compositionally biased region" description="Low complexity" evidence="1">
    <location>
        <begin position="450"/>
        <end position="472"/>
    </location>
</feature>
<feature type="compositionally biased region" description="Low complexity" evidence="1">
    <location>
        <begin position="341"/>
        <end position="365"/>
    </location>
</feature>
<feature type="compositionally biased region" description="Polar residues" evidence="1">
    <location>
        <begin position="574"/>
        <end position="595"/>
    </location>
</feature>
<feature type="compositionally biased region" description="Polar residues" evidence="1">
    <location>
        <begin position="409"/>
        <end position="425"/>
    </location>
</feature>
<feature type="region of interest" description="Disordered" evidence="1">
    <location>
        <begin position="225"/>
        <end position="296"/>
    </location>
</feature>
<feature type="region of interest" description="Disordered" evidence="1">
    <location>
        <begin position="140"/>
        <end position="159"/>
    </location>
</feature>
<feature type="compositionally biased region" description="Basic and acidic residues" evidence="1">
    <location>
        <begin position="46"/>
        <end position="57"/>
    </location>
</feature>
<dbReference type="InParanoid" id="K1WML3"/>
<feature type="compositionally biased region" description="Basic and acidic residues" evidence="1">
    <location>
        <begin position="640"/>
        <end position="665"/>
    </location>
</feature>
<feature type="region of interest" description="Disordered" evidence="1">
    <location>
        <begin position="1"/>
        <end position="61"/>
    </location>
</feature>
<feature type="compositionally biased region" description="Basic and acidic residues" evidence="1">
    <location>
        <begin position="10"/>
        <end position="19"/>
    </location>
</feature>
<dbReference type="HOGENOM" id="CLU_026929_0_1_1"/>
<feature type="compositionally biased region" description="Polar residues" evidence="1">
    <location>
        <begin position="389"/>
        <end position="401"/>
    </location>
</feature>
<reference evidence="2 3" key="1">
    <citation type="journal article" date="2012" name="BMC Genomics">
        <title>Sequencing the genome of Marssonina brunnea reveals fungus-poplar co-evolution.</title>
        <authorList>
            <person name="Zhu S."/>
            <person name="Cao Y.-Z."/>
            <person name="Jiang C."/>
            <person name="Tan B.-Y."/>
            <person name="Wang Z."/>
            <person name="Feng S."/>
            <person name="Zhang L."/>
            <person name="Su X.-H."/>
            <person name="Brejova B."/>
            <person name="Vinar T."/>
            <person name="Xu M."/>
            <person name="Wang M.-X."/>
            <person name="Zhang S.-G."/>
            <person name="Huang M.-R."/>
            <person name="Wu R."/>
            <person name="Zhou Y."/>
        </authorList>
    </citation>
    <scope>NUCLEOTIDE SEQUENCE [LARGE SCALE GENOMIC DNA]</scope>
    <source>
        <strain evidence="2 3">MB_m1</strain>
    </source>
</reference>
<protein>
    <submittedName>
        <fullName evidence="2">Uncharacterized protein</fullName>
    </submittedName>
</protein>
<accession>K1WML3</accession>
<feature type="compositionally biased region" description="Polar residues" evidence="1">
    <location>
        <begin position="612"/>
        <end position="623"/>
    </location>
</feature>
<dbReference type="OrthoDB" id="20105at2759"/>
<keyword evidence="3" id="KW-1185">Reference proteome</keyword>
<evidence type="ECO:0000256" key="1">
    <source>
        <dbReference type="SAM" id="MobiDB-lite"/>
    </source>
</evidence>
<feature type="region of interest" description="Disordered" evidence="1">
    <location>
        <begin position="340"/>
        <end position="665"/>
    </location>
</feature>
<gene>
    <name evidence="2" type="ORF">MBM_07763</name>
</gene>
<feature type="compositionally biased region" description="Polar residues" evidence="1">
    <location>
        <begin position="530"/>
        <end position="544"/>
    </location>
</feature>
<name>K1WML3_MARBU</name>
<proteinExistence type="predicted"/>